<proteinExistence type="predicted"/>
<comment type="caution">
    <text evidence="1">The sequence shown here is derived from an EMBL/GenBank/DDBJ whole genome shotgun (WGS) entry which is preliminary data.</text>
</comment>
<sequence length="113" mass="12890">MSSCDLKSQLHVYCDLLKDGVLGKILWKNMATVAVHRELVLEAREREITRHGQDTSKIIPEAVSTDKDIVADEFGYSVDEEEEWQGIAEELNFKLIYFCTNGVLFLDGPDRNQ</sequence>
<accession>A0AAD6ZCT5</accession>
<evidence type="ECO:0000313" key="1">
    <source>
        <dbReference type="EMBL" id="KAJ7318188.1"/>
    </source>
</evidence>
<dbReference type="AlphaFoldDB" id="A0AAD6ZCT5"/>
<protein>
    <submittedName>
        <fullName evidence="1">Uncharacterized protein</fullName>
    </submittedName>
</protein>
<name>A0AAD6ZCT5_9AGAR</name>
<gene>
    <name evidence="1" type="ORF">DFH08DRAFT_971650</name>
</gene>
<organism evidence="1 2">
    <name type="scientific">Mycena albidolilacea</name>
    <dbReference type="NCBI Taxonomy" id="1033008"/>
    <lineage>
        <taxon>Eukaryota</taxon>
        <taxon>Fungi</taxon>
        <taxon>Dikarya</taxon>
        <taxon>Basidiomycota</taxon>
        <taxon>Agaricomycotina</taxon>
        <taxon>Agaricomycetes</taxon>
        <taxon>Agaricomycetidae</taxon>
        <taxon>Agaricales</taxon>
        <taxon>Marasmiineae</taxon>
        <taxon>Mycenaceae</taxon>
        <taxon>Mycena</taxon>
    </lineage>
</organism>
<reference evidence="1" key="1">
    <citation type="submission" date="2023-03" db="EMBL/GenBank/DDBJ databases">
        <title>Massive genome expansion in bonnet fungi (Mycena s.s.) driven by repeated elements and novel gene families across ecological guilds.</title>
        <authorList>
            <consortium name="Lawrence Berkeley National Laboratory"/>
            <person name="Harder C.B."/>
            <person name="Miyauchi S."/>
            <person name="Viragh M."/>
            <person name="Kuo A."/>
            <person name="Thoen E."/>
            <person name="Andreopoulos B."/>
            <person name="Lu D."/>
            <person name="Skrede I."/>
            <person name="Drula E."/>
            <person name="Henrissat B."/>
            <person name="Morin E."/>
            <person name="Kohler A."/>
            <person name="Barry K."/>
            <person name="LaButti K."/>
            <person name="Morin E."/>
            <person name="Salamov A."/>
            <person name="Lipzen A."/>
            <person name="Mereny Z."/>
            <person name="Hegedus B."/>
            <person name="Baldrian P."/>
            <person name="Stursova M."/>
            <person name="Weitz H."/>
            <person name="Taylor A."/>
            <person name="Grigoriev I.V."/>
            <person name="Nagy L.G."/>
            <person name="Martin F."/>
            <person name="Kauserud H."/>
        </authorList>
    </citation>
    <scope>NUCLEOTIDE SEQUENCE</scope>
    <source>
        <strain evidence="1">CBHHK002</strain>
    </source>
</reference>
<dbReference type="EMBL" id="JARIHO010000059">
    <property type="protein sequence ID" value="KAJ7318188.1"/>
    <property type="molecule type" value="Genomic_DNA"/>
</dbReference>
<dbReference type="Proteomes" id="UP001218218">
    <property type="component" value="Unassembled WGS sequence"/>
</dbReference>
<evidence type="ECO:0000313" key="2">
    <source>
        <dbReference type="Proteomes" id="UP001218218"/>
    </source>
</evidence>
<keyword evidence="2" id="KW-1185">Reference proteome</keyword>